<evidence type="ECO:0000256" key="8">
    <source>
        <dbReference type="ARBA" id="ARBA00023004"/>
    </source>
</evidence>
<feature type="compositionally biased region" description="Low complexity" evidence="15">
    <location>
        <begin position="24"/>
        <end position="53"/>
    </location>
</feature>
<dbReference type="Pfam" id="PF08007">
    <property type="entry name" value="JmjC_2"/>
    <property type="match status" value="1"/>
</dbReference>
<dbReference type="PANTHER" id="PTHR13096">
    <property type="entry name" value="MINA53 MYC INDUCED NUCLEAR ANTIGEN"/>
    <property type="match status" value="1"/>
</dbReference>
<evidence type="ECO:0000313" key="18">
    <source>
        <dbReference type="Proteomes" id="UP000594454"/>
    </source>
</evidence>
<dbReference type="EC" id="1.14.11.27" evidence="14"/>
<feature type="compositionally biased region" description="Basic residues" evidence="15">
    <location>
        <begin position="61"/>
        <end position="74"/>
    </location>
</feature>
<proteinExistence type="inferred from homology"/>
<evidence type="ECO:0000256" key="4">
    <source>
        <dbReference type="ARBA" id="ARBA00022723"/>
    </source>
</evidence>
<evidence type="ECO:0000256" key="1">
    <source>
        <dbReference type="ARBA" id="ARBA00004123"/>
    </source>
</evidence>
<comment type="cofactor">
    <cofactor evidence="14">
        <name>Fe(2+)</name>
        <dbReference type="ChEBI" id="CHEBI:29033"/>
    </cofactor>
    <text evidence="14">Binds 1 Fe(2+) ion per subunit.</text>
</comment>
<keyword evidence="8 14" id="KW-0408">Iron</keyword>
<dbReference type="GO" id="GO:0005730">
    <property type="term" value="C:nucleolus"/>
    <property type="evidence" value="ECO:0007669"/>
    <property type="project" value="TreeGrafter"/>
</dbReference>
<evidence type="ECO:0000256" key="6">
    <source>
        <dbReference type="ARBA" id="ARBA00022964"/>
    </source>
</evidence>
<evidence type="ECO:0000256" key="9">
    <source>
        <dbReference type="ARBA" id="ARBA00023015"/>
    </source>
</evidence>
<keyword evidence="7 14" id="KW-0560">Oxidoreductase</keyword>
<dbReference type="Proteomes" id="UP000594454">
    <property type="component" value="Chromosome 4"/>
</dbReference>
<dbReference type="Gene3D" id="1.10.10.1500">
    <property type="entry name" value="JmjC domain-containing ribosomal oxygenase (ROX), dimer domain"/>
    <property type="match status" value="1"/>
</dbReference>
<dbReference type="FunFam" id="2.60.120.650:FF:000013">
    <property type="entry name" value="Ribosomal oxygenase 1"/>
    <property type="match status" value="1"/>
</dbReference>
<dbReference type="Gene3D" id="3.90.930.40">
    <property type="match status" value="1"/>
</dbReference>
<feature type="compositionally biased region" description="Polar residues" evidence="15">
    <location>
        <begin position="82"/>
        <end position="97"/>
    </location>
</feature>
<keyword evidence="18" id="KW-1185">Reference proteome</keyword>
<keyword evidence="11 14" id="KW-0539">Nucleus</keyword>
<dbReference type="InterPro" id="IPR039994">
    <property type="entry name" value="NO66-like"/>
</dbReference>
<gene>
    <name evidence="17" type="ORF">HERILL_LOCUS10360</name>
</gene>
<dbReference type="AlphaFoldDB" id="A0A7R8UW74"/>
<dbReference type="GO" id="GO:0005506">
    <property type="term" value="F:iron ion binding"/>
    <property type="evidence" value="ECO:0007669"/>
    <property type="project" value="UniProtKB-UniRule"/>
</dbReference>
<dbReference type="GO" id="GO:0140680">
    <property type="term" value="F:histone H3K36me/H3K36me2 demethylase activity"/>
    <property type="evidence" value="ECO:0007669"/>
    <property type="project" value="UniProtKB-EC"/>
</dbReference>
<comment type="subcellular location">
    <subcellularLocation>
        <location evidence="1 14">Nucleus</location>
    </subcellularLocation>
</comment>
<evidence type="ECO:0000256" key="7">
    <source>
        <dbReference type="ARBA" id="ARBA00023002"/>
    </source>
</evidence>
<dbReference type="OMA" id="YLEYMGV"/>
<dbReference type="EMBL" id="LR899012">
    <property type="protein sequence ID" value="CAD7087671.1"/>
    <property type="molecule type" value="Genomic_DNA"/>
</dbReference>
<keyword evidence="3" id="KW-0678">Repressor</keyword>
<comment type="similarity">
    <text evidence="2">Belongs to the ROX family. NO66 subfamily.</text>
</comment>
<keyword evidence="4 14" id="KW-0479">Metal-binding</keyword>
<evidence type="ECO:0000256" key="15">
    <source>
        <dbReference type="SAM" id="MobiDB-lite"/>
    </source>
</evidence>
<evidence type="ECO:0000256" key="11">
    <source>
        <dbReference type="ARBA" id="ARBA00023242"/>
    </source>
</evidence>
<sequence>MPDEEVVSAFAAYGQKKKKKSAGKPKAAQPPSVQNKVQKATNKATNVNTNKQKPIANGVKKGAKKGKQKQKVQKSKQDTDQVELQQEPATPTQSPVSSKKRKNSPKQDAEIETPKGQGKRQKLSKLNGKTPPEAKHKSMGDPLVSRLTTEISSQEASTSSKTEDPPTNDSIEDAKSVFSWVISPVDFDSFFEKFWEKKPCLIQRNDPSYFSKLISCAVIDQMLINNHIEFTKNIDITSYENGVRVTLNPEGRATPPVIWGHYEEGCSIRLLNPQTFIQPIYAMNATLQDFFHCMVGTNVYLTPPNSQGFAPHYDDIEAFVLQIEGQKRWKLYNPRNYQETLARFSSPNFTQDEIGEPILDEVLKPGDVLYFPRGTIHQACTQPGYHSLHVTLSMYQKHSYADLFEILVPKMISRAIQEEVDLRRGLPLNIWQNLGKIYMGDEEYTQERDEILAKCEKLMQKVLRHADLDEAVDLMAKRFQHDALPPALTAAEKRRTIFGAKTSVDENGAVEYDYEITLDTHVRLIRANVLRVVEEEESIRIYYYVDNSKEYHEYEPNFIEIEPESVEIVKQLVKEYPEYICTSELEAQSDDVKLSVVQGLYERGLLMVDEPMA</sequence>
<comment type="catalytic activity">
    <reaction evidence="13 14">
        <text>N(6),N(6)-dimethyl-L-lysyl(36)-[histone H3] + 2 2-oxoglutarate + 2 O2 = L-lysyl(36)-[histone H3] + 2 formaldehyde + 2 succinate + 2 CO2</text>
        <dbReference type="Rhea" id="RHEA:42032"/>
        <dbReference type="Rhea" id="RHEA-COMP:9785"/>
        <dbReference type="Rhea" id="RHEA-COMP:9787"/>
        <dbReference type="ChEBI" id="CHEBI:15379"/>
        <dbReference type="ChEBI" id="CHEBI:16526"/>
        <dbReference type="ChEBI" id="CHEBI:16810"/>
        <dbReference type="ChEBI" id="CHEBI:16842"/>
        <dbReference type="ChEBI" id="CHEBI:29969"/>
        <dbReference type="ChEBI" id="CHEBI:30031"/>
        <dbReference type="ChEBI" id="CHEBI:61976"/>
        <dbReference type="EC" id="1.14.11.27"/>
    </reaction>
</comment>
<dbReference type="GO" id="GO:0032453">
    <property type="term" value="F:histone H3K4 demethylase activity"/>
    <property type="evidence" value="ECO:0007669"/>
    <property type="project" value="TreeGrafter"/>
</dbReference>
<dbReference type="InterPro" id="IPR003347">
    <property type="entry name" value="JmjC_dom"/>
</dbReference>
<evidence type="ECO:0000256" key="14">
    <source>
        <dbReference type="RuleBase" id="RU366061"/>
    </source>
</evidence>
<dbReference type="PROSITE" id="PS51184">
    <property type="entry name" value="JMJC"/>
    <property type="match status" value="1"/>
</dbReference>
<organism evidence="17 18">
    <name type="scientific">Hermetia illucens</name>
    <name type="common">Black soldier fly</name>
    <dbReference type="NCBI Taxonomy" id="343691"/>
    <lineage>
        <taxon>Eukaryota</taxon>
        <taxon>Metazoa</taxon>
        <taxon>Ecdysozoa</taxon>
        <taxon>Arthropoda</taxon>
        <taxon>Hexapoda</taxon>
        <taxon>Insecta</taxon>
        <taxon>Pterygota</taxon>
        <taxon>Neoptera</taxon>
        <taxon>Endopterygota</taxon>
        <taxon>Diptera</taxon>
        <taxon>Brachycera</taxon>
        <taxon>Stratiomyomorpha</taxon>
        <taxon>Stratiomyidae</taxon>
        <taxon>Hermetiinae</taxon>
        <taxon>Hermetia</taxon>
    </lineage>
</organism>
<dbReference type="Gene3D" id="2.60.120.650">
    <property type="entry name" value="Cupin"/>
    <property type="match status" value="1"/>
</dbReference>
<evidence type="ECO:0000256" key="2">
    <source>
        <dbReference type="ARBA" id="ARBA00010309"/>
    </source>
</evidence>
<feature type="domain" description="JmjC" evidence="16">
    <location>
        <begin position="266"/>
        <end position="411"/>
    </location>
</feature>
<feature type="region of interest" description="Disordered" evidence="15">
    <location>
        <begin position="13"/>
        <end position="170"/>
    </location>
</feature>
<evidence type="ECO:0000313" key="17">
    <source>
        <dbReference type="EMBL" id="CAD7087671.1"/>
    </source>
</evidence>
<evidence type="ECO:0000256" key="10">
    <source>
        <dbReference type="ARBA" id="ARBA00023163"/>
    </source>
</evidence>
<dbReference type="OrthoDB" id="425950at2759"/>
<evidence type="ECO:0000256" key="5">
    <source>
        <dbReference type="ARBA" id="ARBA00022853"/>
    </source>
</evidence>
<reference evidence="17 18" key="1">
    <citation type="submission" date="2020-11" db="EMBL/GenBank/DDBJ databases">
        <authorList>
            <person name="Wallbank WR R."/>
            <person name="Pardo Diaz C."/>
            <person name="Kozak K."/>
            <person name="Martin S."/>
            <person name="Jiggins C."/>
            <person name="Moest M."/>
            <person name="Warren A I."/>
            <person name="Generalovic N T."/>
            <person name="Byers J.R.P. K."/>
            <person name="Montejo-Kovacevich G."/>
            <person name="Yen C E."/>
        </authorList>
    </citation>
    <scope>NUCLEOTIDE SEQUENCE [LARGE SCALE GENOMIC DNA]</scope>
</reference>
<keyword evidence="6 14" id="KW-0223">Dioxygenase</keyword>
<keyword evidence="9 14" id="KW-0805">Transcription regulation</keyword>
<comment type="function">
    <text evidence="12">Oxygenase that can act as both a histone lysine demethylase and a ribosomal histidine hydroxylase. Specifically demethylates 'Lys-4' (H3K4me) and 'Lys-36' (H3K36me) of histone H3, thereby playing a central role in histone code.</text>
</comment>
<evidence type="ECO:0000259" key="16">
    <source>
        <dbReference type="PROSITE" id="PS51184"/>
    </source>
</evidence>
<evidence type="ECO:0000256" key="13">
    <source>
        <dbReference type="ARBA" id="ARBA00047915"/>
    </source>
</evidence>
<evidence type="ECO:0000256" key="3">
    <source>
        <dbReference type="ARBA" id="ARBA00022491"/>
    </source>
</evidence>
<dbReference type="Pfam" id="PF21233">
    <property type="entry name" value="WHD_RIOX1"/>
    <property type="match status" value="1"/>
</dbReference>
<keyword evidence="5" id="KW-0156">Chromatin regulator</keyword>
<dbReference type="SUPFAM" id="SSF51197">
    <property type="entry name" value="Clavaminate synthase-like"/>
    <property type="match status" value="1"/>
</dbReference>
<feature type="compositionally biased region" description="Polar residues" evidence="15">
    <location>
        <begin position="146"/>
        <end position="169"/>
    </location>
</feature>
<name>A0A7R8UW74_HERIL</name>
<accession>A0A7R8UW74</accession>
<dbReference type="PANTHER" id="PTHR13096:SF8">
    <property type="entry name" value="RIBOSOMAL OXYGENASE 1"/>
    <property type="match status" value="1"/>
</dbReference>
<protein>
    <recommendedName>
        <fullName evidence="14">Bifunctional lysine-specific demethylase and histidyl-hydroxylase</fullName>
        <ecNumber evidence="14">1.14.11.27</ecNumber>
    </recommendedName>
</protein>
<keyword evidence="10 14" id="KW-0804">Transcription</keyword>
<dbReference type="InterPro" id="IPR049043">
    <property type="entry name" value="WHD_RIOX1"/>
</dbReference>
<evidence type="ECO:0000256" key="12">
    <source>
        <dbReference type="ARBA" id="ARBA00025670"/>
    </source>
</evidence>
<dbReference type="InParanoid" id="A0A7R8UW74"/>
<dbReference type="FunFam" id="3.90.930.40:FF:000001">
    <property type="entry name" value="ribosomal oxygenase 1 isoform X1"/>
    <property type="match status" value="1"/>
</dbReference>
<dbReference type="FunCoup" id="A0A7R8UW74">
    <property type="interactions" value="1812"/>
</dbReference>